<evidence type="ECO:0000256" key="1">
    <source>
        <dbReference type="ARBA" id="ARBA00004167"/>
    </source>
</evidence>
<keyword evidence="6 14" id="KW-0645">Protease</keyword>
<dbReference type="GO" id="GO:0009252">
    <property type="term" value="P:peptidoglycan biosynthetic process"/>
    <property type="evidence" value="ECO:0007669"/>
    <property type="project" value="UniProtKB-UniRule"/>
</dbReference>
<reference evidence="18" key="1">
    <citation type="submission" date="2019-11" db="EMBL/GenBank/DDBJ databases">
        <title>Isolation and characterization of two novel species in the genus Thiomicrorhabdus.</title>
        <authorList>
            <person name="Mochizuki J."/>
            <person name="Kojima H."/>
            <person name="Fukui M."/>
        </authorList>
    </citation>
    <scope>NUCLEOTIDE SEQUENCE [LARGE SCALE GENOMIC DNA]</scope>
    <source>
        <strain evidence="18">AkT22</strain>
    </source>
</reference>
<evidence type="ECO:0000256" key="6">
    <source>
        <dbReference type="ARBA" id="ARBA00022670"/>
    </source>
</evidence>
<comment type="catalytic activity">
    <reaction evidence="14">
        <text>Preferential cleavage: (Ac)2-L-Lys-D-Ala-|-D-Ala. Also transpeptidation of peptidyl-alanyl moieties that are N-acyl substituents of D-alanine.</text>
        <dbReference type="EC" id="3.4.16.4"/>
    </reaction>
</comment>
<dbReference type="GO" id="GO:0016740">
    <property type="term" value="F:transferase activity"/>
    <property type="evidence" value="ECO:0007669"/>
    <property type="project" value="UniProtKB-KW"/>
</dbReference>
<dbReference type="Gene3D" id="3.40.710.10">
    <property type="entry name" value="DD-peptidase/beta-lactamase superfamily"/>
    <property type="match status" value="1"/>
</dbReference>
<dbReference type="AlphaFoldDB" id="A0A6F8PLN7"/>
<dbReference type="UniPathway" id="UPA00219"/>
<dbReference type="Proteomes" id="UP000501466">
    <property type="component" value="Chromosome"/>
</dbReference>
<keyword evidence="7 14" id="KW-0812">Transmembrane</keyword>
<dbReference type="GO" id="GO:0005886">
    <property type="term" value="C:plasma membrane"/>
    <property type="evidence" value="ECO:0007669"/>
    <property type="project" value="UniProtKB-SubCell"/>
</dbReference>
<evidence type="ECO:0000256" key="3">
    <source>
        <dbReference type="ARBA" id="ARBA00022475"/>
    </source>
</evidence>
<accession>A0A6F8PLN7</accession>
<feature type="transmembrane region" description="Helical" evidence="14">
    <location>
        <begin position="23"/>
        <end position="46"/>
    </location>
</feature>
<dbReference type="InterPro" id="IPR005311">
    <property type="entry name" value="PBP_dimer"/>
</dbReference>
<keyword evidence="12 14" id="KW-0472">Membrane</keyword>
<dbReference type="GO" id="GO:0008270">
    <property type="term" value="F:zinc ion binding"/>
    <property type="evidence" value="ECO:0007669"/>
    <property type="project" value="UniProtKB-UniRule"/>
</dbReference>
<evidence type="ECO:0000256" key="14">
    <source>
        <dbReference type="HAMAP-Rule" id="MF_02081"/>
    </source>
</evidence>
<dbReference type="RefSeq" id="WP_173290867.1">
    <property type="nucleotide sequence ID" value="NZ_AP021888.1"/>
</dbReference>
<keyword evidence="17" id="KW-0808">Transferase</keyword>
<comment type="function">
    <text evidence="14">Catalyzes cross-linking of the peptidoglycan cell wall.</text>
</comment>
<evidence type="ECO:0000259" key="15">
    <source>
        <dbReference type="Pfam" id="PF00905"/>
    </source>
</evidence>
<dbReference type="Pfam" id="PF00905">
    <property type="entry name" value="Transpeptidase"/>
    <property type="match status" value="1"/>
</dbReference>
<keyword evidence="14" id="KW-0479">Metal-binding</keyword>
<keyword evidence="8 14" id="KW-0378">Hydrolase</keyword>
<dbReference type="GO" id="GO:0008658">
    <property type="term" value="F:penicillin binding"/>
    <property type="evidence" value="ECO:0007669"/>
    <property type="project" value="UniProtKB-UniRule"/>
</dbReference>
<keyword evidence="9 14" id="KW-0133">Cell shape</keyword>
<feature type="active site" description="Acyl-ester intermediate" evidence="14">
    <location>
        <position position="329"/>
    </location>
</feature>
<evidence type="ECO:0000313" key="18">
    <source>
        <dbReference type="Proteomes" id="UP000501466"/>
    </source>
</evidence>
<evidence type="ECO:0000256" key="7">
    <source>
        <dbReference type="ARBA" id="ARBA00022692"/>
    </source>
</evidence>
<keyword evidence="18" id="KW-1185">Reference proteome</keyword>
<comment type="cofactor">
    <cofactor evidence="14">
        <name>Zn(2+)</name>
        <dbReference type="ChEBI" id="CHEBI:29105"/>
    </cofactor>
    <text evidence="14">Binds one Zn(2+) ion per subunit.</text>
</comment>
<evidence type="ECO:0000256" key="2">
    <source>
        <dbReference type="ARBA" id="ARBA00004236"/>
    </source>
</evidence>
<dbReference type="GO" id="GO:0009002">
    <property type="term" value="F:serine-type D-Ala-D-Ala carboxypeptidase activity"/>
    <property type="evidence" value="ECO:0007669"/>
    <property type="project" value="UniProtKB-UniRule"/>
</dbReference>
<dbReference type="PANTHER" id="PTHR30627:SF2">
    <property type="entry name" value="PEPTIDOGLYCAN D,D-TRANSPEPTIDASE MRDA"/>
    <property type="match status" value="1"/>
</dbReference>
<dbReference type="Pfam" id="PF03717">
    <property type="entry name" value="PBP_dimer"/>
    <property type="match status" value="1"/>
</dbReference>
<dbReference type="Gene3D" id="3.90.1310.10">
    <property type="entry name" value="Penicillin-binding protein 2a (Domain 2)"/>
    <property type="match status" value="1"/>
</dbReference>
<dbReference type="InterPro" id="IPR001460">
    <property type="entry name" value="PCN-bd_Tpept"/>
</dbReference>
<gene>
    <name evidence="14" type="primary">mrdA</name>
    <name evidence="17" type="ORF">THMIRHAT_07690</name>
</gene>
<dbReference type="HAMAP" id="MF_02081">
    <property type="entry name" value="MrdA_transpept"/>
    <property type="match status" value="1"/>
</dbReference>
<dbReference type="FunFam" id="3.40.710.10:FF:000024">
    <property type="entry name" value="Penicillin-binding protein 2"/>
    <property type="match status" value="1"/>
</dbReference>
<evidence type="ECO:0000256" key="10">
    <source>
        <dbReference type="ARBA" id="ARBA00022984"/>
    </source>
</evidence>
<feature type="binding site" evidence="14">
    <location>
        <position position="372"/>
    </location>
    <ligand>
        <name>Zn(2+)</name>
        <dbReference type="ChEBI" id="CHEBI:29105"/>
    </ligand>
</feature>
<dbReference type="InterPro" id="IPR012338">
    <property type="entry name" value="Beta-lactam/transpept-like"/>
</dbReference>
<comment type="pathway">
    <text evidence="14">Cell wall biogenesis; peptidoglycan biosynthesis.</text>
</comment>
<evidence type="ECO:0000256" key="8">
    <source>
        <dbReference type="ARBA" id="ARBA00022801"/>
    </source>
</evidence>
<evidence type="ECO:0000256" key="5">
    <source>
        <dbReference type="ARBA" id="ARBA00022645"/>
    </source>
</evidence>
<comment type="similarity">
    <text evidence="14">Belongs to the transpeptidase family. MrdA subfamily.</text>
</comment>
<keyword evidence="10 14" id="KW-0573">Peptidoglycan synthesis</keyword>
<keyword evidence="14" id="KW-0862">Zinc</keyword>
<dbReference type="EC" id="3.4.16.4" evidence="14"/>
<dbReference type="GO" id="GO:0071555">
    <property type="term" value="P:cell wall organization"/>
    <property type="evidence" value="ECO:0007669"/>
    <property type="project" value="UniProtKB-KW"/>
</dbReference>
<keyword evidence="5 14" id="KW-0121">Carboxypeptidase</keyword>
<keyword evidence="4 14" id="KW-0997">Cell inner membrane</keyword>
<dbReference type="EMBL" id="AP021888">
    <property type="protein sequence ID" value="BBP43023.1"/>
    <property type="molecule type" value="Genomic_DNA"/>
</dbReference>
<evidence type="ECO:0000256" key="4">
    <source>
        <dbReference type="ARBA" id="ARBA00022519"/>
    </source>
</evidence>
<evidence type="ECO:0000256" key="13">
    <source>
        <dbReference type="ARBA" id="ARBA00023316"/>
    </source>
</evidence>
<evidence type="ECO:0000259" key="16">
    <source>
        <dbReference type="Pfam" id="PF03717"/>
    </source>
</evidence>
<dbReference type="GO" id="GO:0006508">
    <property type="term" value="P:proteolysis"/>
    <property type="evidence" value="ECO:0007669"/>
    <property type="project" value="UniProtKB-KW"/>
</dbReference>
<dbReference type="InterPro" id="IPR050515">
    <property type="entry name" value="Beta-lactam/transpept"/>
</dbReference>
<sequence length="610" mass="69032">MAQLVHNTDAEKLVQKRLLHTRLILAMVFVLILFGVLIARMGYLQWFNYHHYKSMADGNRISIETIPPMRGKIYDRNGHVLADNQSIFVLRFDKKKMNKQENYPDQLMQLFPEIAADKWQEFFKRLQSGYRAKVLTFDVNLTEKQAATFAANSDRFPGVSLTAKLKRYYPYKDLVSHALGYVGRINDKETQTLDTDRYLGTDVMGKSGVEKQYEDLLLGYPGYKEIETNARGRVLRTLSTTPATPGKDIHLTLDIRLQKYAEKLLEDQRAAVVVMEPKTGEILAFISHPGYDLNLFVDGISQKNYDELIHNKGRPLINRVTDGQYPPGSTIKPFVSLGSLENGIITPEKQIFDPGYYVYMDHRYRDWKRGGHGIVNMSDAIEQSCDTYYYDLGLKMGIDMIHDALYPFGFGHETGIDLPAEKKGILPSKAWKKEARGQNWYNGETIIATIGQGYFLATPLQLAKSVATLANRGKISEPHLLKNQNTSNDENLLIPINKISNWEKVIQAMVKVMHGTHGTARAYTKGLPFKMAGKTGTAQVFSLNEEEYDADNIDRTLRDHSLFIGFAPVDNPEIAISVVIENASAKAAPVAVDIARYYFEHLATEKQNAN</sequence>
<evidence type="ECO:0000313" key="17">
    <source>
        <dbReference type="EMBL" id="BBP43023.1"/>
    </source>
</evidence>
<dbReference type="PANTHER" id="PTHR30627">
    <property type="entry name" value="PEPTIDOGLYCAN D,D-TRANSPEPTIDASE"/>
    <property type="match status" value="1"/>
</dbReference>
<feature type="domain" description="Penicillin-binding protein dimerisation" evidence="16">
    <location>
        <begin position="65"/>
        <end position="238"/>
    </location>
</feature>
<dbReference type="GO" id="GO:0071972">
    <property type="term" value="F:peptidoglycan L,D-transpeptidase activity"/>
    <property type="evidence" value="ECO:0007669"/>
    <property type="project" value="TreeGrafter"/>
</dbReference>
<evidence type="ECO:0000256" key="11">
    <source>
        <dbReference type="ARBA" id="ARBA00022989"/>
    </source>
</evidence>
<dbReference type="SUPFAM" id="SSF56519">
    <property type="entry name" value="Penicillin binding protein dimerisation domain"/>
    <property type="match status" value="1"/>
</dbReference>
<dbReference type="SUPFAM" id="SSF56601">
    <property type="entry name" value="beta-lactamase/transpeptidase-like"/>
    <property type="match status" value="1"/>
</dbReference>
<dbReference type="InterPro" id="IPR036138">
    <property type="entry name" value="PBP_dimer_sf"/>
</dbReference>
<keyword evidence="13 14" id="KW-0961">Cell wall biogenesis/degradation</keyword>
<evidence type="ECO:0000256" key="12">
    <source>
        <dbReference type="ARBA" id="ARBA00023136"/>
    </source>
</evidence>
<dbReference type="GO" id="GO:0008360">
    <property type="term" value="P:regulation of cell shape"/>
    <property type="evidence" value="ECO:0007669"/>
    <property type="project" value="UniProtKB-KW"/>
</dbReference>
<dbReference type="InterPro" id="IPR017790">
    <property type="entry name" value="Penicillin-binding_protein_2"/>
</dbReference>
<feature type="binding site" evidence="14">
    <location>
        <position position="366"/>
    </location>
    <ligand>
        <name>Zn(2+)</name>
        <dbReference type="ChEBI" id="CHEBI:29105"/>
    </ligand>
</feature>
<organism evidence="17 18">
    <name type="scientific">Thiosulfativibrio zosterae</name>
    <dbReference type="NCBI Taxonomy" id="2675053"/>
    <lineage>
        <taxon>Bacteria</taxon>
        <taxon>Pseudomonadati</taxon>
        <taxon>Pseudomonadota</taxon>
        <taxon>Gammaproteobacteria</taxon>
        <taxon>Thiotrichales</taxon>
        <taxon>Piscirickettsiaceae</taxon>
        <taxon>Thiosulfativibrio</taxon>
    </lineage>
</organism>
<protein>
    <recommendedName>
        <fullName evidence="14">Peptidoglycan D,D-transpeptidase MrdA</fullName>
        <ecNumber evidence="14">3.4.16.4</ecNumber>
    </recommendedName>
    <alternativeName>
        <fullName evidence="14">Penicillin-binding protein 2</fullName>
        <shortName evidence="14">PBP-2</shortName>
    </alternativeName>
</protein>
<proteinExistence type="inferred from homology"/>
<dbReference type="KEGG" id="tzo:THMIRHAT_07690"/>
<feature type="domain" description="Penicillin-binding protein transpeptidase" evidence="15">
    <location>
        <begin position="271"/>
        <end position="594"/>
    </location>
</feature>
<evidence type="ECO:0000256" key="9">
    <source>
        <dbReference type="ARBA" id="ARBA00022960"/>
    </source>
</evidence>
<feature type="binding site" evidence="14">
    <location>
        <position position="353"/>
    </location>
    <ligand>
        <name>Zn(2+)</name>
        <dbReference type="ChEBI" id="CHEBI:29105"/>
    </ligand>
</feature>
<keyword evidence="11 14" id="KW-1133">Transmembrane helix</keyword>
<comment type="subcellular location">
    <subcellularLocation>
        <location evidence="14">Cell inner membrane</location>
        <topology evidence="14">Single-pass membrane protein</topology>
    </subcellularLocation>
    <subcellularLocation>
        <location evidence="2">Cell membrane</location>
    </subcellularLocation>
    <subcellularLocation>
        <location evidence="1">Membrane</location>
        <topology evidence="1">Single-pass membrane protein</topology>
    </subcellularLocation>
</comment>
<keyword evidence="3 14" id="KW-1003">Cell membrane</keyword>
<feature type="binding site" evidence="14">
    <location>
        <position position="385"/>
    </location>
    <ligand>
        <name>Zn(2+)</name>
        <dbReference type="ChEBI" id="CHEBI:29105"/>
    </ligand>
</feature>
<dbReference type="Gene3D" id="3.30.1390.30">
    <property type="entry name" value="Penicillin-binding protein 2a, domain 3"/>
    <property type="match status" value="1"/>
</dbReference>
<dbReference type="NCBIfam" id="TIGR03423">
    <property type="entry name" value="pbp2_mrdA"/>
    <property type="match status" value="1"/>
</dbReference>
<name>A0A6F8PLN7_9GAMM</name>